<dbReference type="PANTHER" id="PTHR48086:SF10">
    <property type="entry name" value="AGR155CP"/>
    <property type="match status" value="1"/>
</dbReference>
<keyword evidence="3" id="KW-0813">Transport</keyword>
<keyword evidence="11" id="KW-1185">Reference proteome</keyword>
<feature type="transmembrane region" description="Helical" evidence="9">
    <location>
        <begin position="377"/>
        <end position="398"/>
    </location>
</feature>
<feature type="transmembrane region" description="Helical" evidence="9">
    <location>
        <begin position="12"/>
        <end position="31"/>
    </location>
</feature>
<proteinExistence type="inferred from homology"/>
<feature type="transmembrane region" description="Helical" evidence="9">
    <location>
        <begin position="225"/>
        <end position="250"/>
    </location>
</feature>
<gene>
    <name evidence="10" type="ORF">NLU13_0236</name>
</gene>
<evidence type="ECO:0000256" key="9">
    <source>
        <dbReference type="SAM" id="Phobius"/>
    </source>
</evidence>
<evidence type="ECO:0000313" key="11">
    <source>
        <dbReference type="Proteomes" id="UP001175261"/>
    </source>
</evidence>
<dbReference type="Gene3D" id="1.20.1730.10">
    <property type="entry name" value="Sodium/glucose cotransporter"/>
    <property type="match status" value="1"/>
</dbReference>
<feature type="region of interest" description="Disordered" evidence="8">
    <location>
        <begin position="508"/>
        <end position="534"/>
    </location>
</feature>
<dbReference type="Pfam" id="PF00474">
    <property type="entry name" value="SSF"/>
    <property type="match status" value="1"/>
</dbReference>
<organism evidence="10 11">
    <name type="scientific">Sarocladium strictum</name>
    <name type="common">Black bundle disease fungus</name>
    <name type="synonym">Acremonium strictum</name>
    <dbReference type="NCBI Taxonomy" id="5046"/>
    <lineage>
        <taxon>Eukaryota</taxon>
        <taxon>Fungi</taxon>
        <taxon>Dikarya</taxon>
        <taxon>Ascomycota</taxon>
        <taxon>Pezizomycotina</taxon>
        <taxon>Sordariomycetes</taxon>
        <taxon>Hypocreomycetidae</taxon>
        <taxon>Hypocreales</taxon>
        <taxon>Sarocladiaceae</taxon>
        <taxon>Sarocladium</taxon>
    </lineage>
</organism>
<evidence type="ECO:0008006" key="12">
    <source>
        <dbReference type="Google" id="ProtNLM"/>
    </source>
</evidence>
<comment type="caution">
    <text evidence="10">The sequence shown here is derived from an EMBL/GenBank/DDBJ whole genome shotgun (WGS) entry which is preliminary data.</text>
</comment>
<comment type="subcellular location">
    <subcellularLocation>
        <location evidence="1">Membrane</location>
        <topology evidence="1">Multi-pass membrane protein</topology>
    </subcellularLocation>
</comment>
<keyword evidence="4 9" id="KW-0812">Transmembrane</keyword>
<dbReference type="PROSITE" id="PS50283">
    <property type="entry name" value="NA_SOLUT_SYMP_3"/>
    <property type="match status" value="1"/>
</dbReference>
<evidence type="ECO:0000256" key="2">
    <source>
        <dbReference type="ARBA" id="ARBA00006434"/>
    </source>
</evidence>
<feature type="transmembrane region" description="Helical" evidence="9">
    <location>
        <begin position="450"/>
        <end position="473"/>
    </location>
</feature>
<dbReference type="InterPro" id="IPR001734">
    <property type="entry name" value="Na/solute_symporter"/>
</dbReference>
<keyword evidence="6 9" id="KW-0472">Membrane</keyword>
<feature type="transmembrane region" description="Helical" evidence="9">
    <location>
        <begin position="152"/>
        <end position="175"/>
    </location>
</feature>
<evidence type="ECO:0000256" key="7">
    <source>
        <dbReference type="RuleBase" id="RU362091"/>
    </source>
</evidence>
<feature type="transmembrane region" description="Helical" evidence="9">
    <location>
        <begin position="80"/>
        <end position="98"/>
    </location>
</feature>
<evidence type="ECO:0000313" key="10">
    <source>
        <dbReference type="EMBL" id="KAK0390733.1"/>
    </source>
</evidence>
<reference evidence="10" key="1">
    <citation type="submission" date="2022-10" db="EMBL/GenBank/DDBJ databases">
        <title>Determination and structural analysis of whole genome sequence of Sarocladium strictum F4-1.</title>
        <authorList>
            <person name="Hu L."/>
            <person name="Jiang Y."/>
        </authorList>
    </citation>
    <scope>NUCLEOTIDE SEQUENCE</scope>
    <source>
        <strain evidence="10">F4-1</strain>
    </source>
</reference>
<dbReference type="InterPro" id="IPR050277">
    <property type="entry name" value="Sodium:Solute_Symporter"/>
</dbReference>
<evidence type="ECO:0000256" key="1">
    <source>
        <dbReference type="ARBA" id="ARBA00004141"/>
    </source>
</evidence>
<dbReference type="AlphaFoldDB" id="A0AA39GQ58"/>
<evidence type="ECO:0000256" key="4">
    <source>
        <dbReference type="ARBA" id="ARBA00022692"/>
    </source>
</evidence>
<evidence type="ECO:0000256" key="8">
    <source>
        <dbReference type="SAM" id="MobiDB-lite"/>
    </source>
</evidence>
<dbReference type="GO" id="GO:0005886">
    <property type="term" value="C:plasma membrane"/>
    <property type="evidence" value="ECO:0007669"/>
    <property type="project" value="TreeGrafter"/>
</dbReference>
<dbReference type="EMBL" id="JAPDFR010000001">
    <property type="protein sequence ID" value="KAK0390733.1"/>
    <property type="molecule type" value="Genomic_DNA"/>
</dbReference>
<feature type="transmembrane region" description="Helical" evidence="9">
    <location>
        <begin position="182"/>
        <end position="205"/>
    </location>
</feature>
<feature type="transmembrane region" description="Helical" evidence="9">
    <location>
        <begin position="119"/>
        <end position="140"/>
    </location>
</feature>
<dbReference type="PANTHER" id="PTHR48086">
    <property type="entry name" value="SODIUM/PROLINE SYMPORTER-RELATED"/>
    <property type="match status" value="1"/>
</dbReference>
<sequence length="534" mass="57704">MGQPSSEASNAVLYLTYGAFLVMGTGIAWRFRDQDAAHFLSSNGTQTALPLAFNFVASALGSGILFSYPELATITGVQGVVTYALSCALPMLLFGYLGPIIRRKCPEGFVLTEWTRQRYGTVAMLYLSFMTLFTLFLYMVSELSALGQVVNLLTGLDGLPAMIVQCVVTTIYTSLGGFRISFITDIVQGVMVIGLIIIATITIGAKTDIDRHLIDESGYLKPTLLGWQLLYILPVAIFTNDFFLSSFWLRTFASKTDKDLRIGVSVAAIAIACVLTLVGSTGMIAYWAGAWPGNPPQAGSVAFFSLLHSLPTWVIGIVLVMTVTMSTAAFDSLQSAMISSASNDFFRNRLNIWFIRGAVVLIIIPVIVLALKAPSILQIWLISDLVSASTIPVLIFGLYDGFYWWRGFEVVVGGLGGILSIFIFGVIYYGNAQEAGELLLVQQGLYTGDWGVFGAFVAAPVGSMLWGFGALALRLSVQWIMARSRGERFTGLDRPLPTVAMAGAGIPQQRSDSEAEFETTEGLDGSTGKAGKFF</sequence>
<dbReference type="InterPro" id="IPR038377">
    <property type="entry name" value="Na/Glc_symporter_sf"/>
</dbReference>
<protein>
    <recommendedName>
        <fullName evidence="12">Urea transporter</fullName>
    </recommendedName>
</protein>
<name>A0AA39GQ58_SARSR</name>
<evidence type="ECO:0000256" key="6">
    <source>
        <dbReference type="ARBA" id="ARBA00023136"/>
    </source>
</evidence>
<keyword evidence="5 9" id="KW-1133">Transmembrane helix</keyword>
<accession>A0AA39GQ58</accession>
<dbReference type="Proteomes" id="UP001175261">
    <property type="component" value="Unassembled WGS sequence"/>
</dbReference>
<feature type="transmembrane region" description="Helical" evidence="9">
    <location>
        <begin position="350"/>
        <end position="371"/>
    </location>
</feature>
<feature type="transmembrane region" description="Helical" evidence="9">
    <location>
        <begin position="310"/>
        <end position="330"/>
    </location>
</feature>
<feature type="transmembrane region" description="Helical" evidence="9">
    <location>
        <begin position="262"/>
        <end position="290"/>
    </location>
</feature>
<feature type="transmembrane region" description="Helical" evidence="9">
    <location>
        <begin position="410"/>
        <end position="430"/>
    </location>
</feature>
<evidence type="ECO:0000256" key="5">
    <source>
        <dbReference type="ARBA" id="ARBA00022989"/>
    </source>
</evidence>
<comment type="similarity">
    <text evidence="2 7">Belongs to the sodium:solute symporter (SSF) (TC 2.A.21) family.</text>
</comment>
<dbReference type="GO" id="GO:0015606">
    <property type="term" value="F:spermidine transmembrane transporter activity"/>
    <property type="evidence" value="ECO:0007669"/>
    <property type="project" value="TreeGrafter"/>
</dbReference>
<evidence type="ECO:0000256" key="3">
    <source>
        <dbReference type="ARBA" id="ARBA00022448"/>
    </source>
</evidence>